<dbReference type="EMBL" id="CP022521">
    <property type="protein sequence ID" value="ASO18528.1"/>
    <property type="molecule type" value="Genomic_DNA"/>
</dbReference>
<dbReference type="KEGG" id="ahg:AHOG_04360"/>
<evidence type="ECO:0000313" key="2">
    <source>
        <dbReference type="Proteomes" id="UP000204221"/>
    </source>
</evidence>
<name>A0A221VYH5_9PSEU</name>
<organism evidence="1 2">
    <name type="scientific">Actinoalloteichus hoggarensis</name>
    <dbReference type="NCBI Taxonomy" id="1470176"/>
    <lineage>
        <taxon>Bacteria</taxon>
        <taxon>Bacillati</taxon>
        <taxon>Actinomycetota</taxon>
        <taxon>Actinomycetes</taxon>
        <taxon>Pseudonocardiales</taxon>
        <taxon>Pseudonocardiaceae</taxon>
        <taxon>Actinoalloteichus</taxon>
    </lineage>
</organism>
<reference evidence="1 2" key="1">
    <citation type="submission" date="2017-07" db="EMBL/GenBank/DDBJ databases">
        <title>Complete genome sequence of Actinoalloteichus hoggarensis DSM 45943, type strain of Actinoalloteichus hoggarensis.</title>
        <authorList>
            <person name="Ruckert C."/>
            <person name="Nouioui I."/>
            <person name="Willmese J."/>
            <person name="van Wezel G."/>
            <person name="Klenk H.-P."/>
            <person name="Kalinowski J."/>
            <person name="Zotchev S.B."/>
        </authorList>
    </citation>
    <scope>NUCLEOTIDE SEQUENCE [LARGE SCALE GENOMIC DNA]</scope>
    <source>
        <strain evidence="1 2">DSM 45943</strain>
    </source>
</reference>
<evidence type="ECO:0000313" key="1">
    <source>
        <dbReference type="EMBL" id="ASO18528.1"/>
    </source>
</evidence>
<dbReference type="AlphaFoldDB" id="A0A221VYH5"/>
<gene>
    <name evidence="1" type="ORF">AHOG_04360</name>
</gene>
<dbReference type="Proteomes" id="UP000204221">
    <property type="component" value="Chromosome"/>
</dbReference>
<sequence length="166" mass="18581">MIFIEIARRPNAERDTKMTFIDDVVHEAVELAERARRHGGHDDRGGLACDAGEFAVDLTVDPENVLHARRALLDEADRLTATLVNVRHRLRLTPMGGDPASIEFARIVTGRLLENPDSYFNRCRHYVENLRAGAQALAETAQQYGYTEDEIADSLRSPAIRPGEDD</sequence>
<accession>A0A221VYH5</accession>
<proteinExistence type="predicted"/>
<protein>
    <submittedName>
        <fullName evidence="1">Uncharacterized protein</fullName>
    </submittedName>
</protein>
<keyword evidence="2" id="KW-1185">Reference proteome</keyword>